<dbReference type="PROSITE" id="PS00329">
    <property type="entry name" value="HSP70_2"/>
    <property type="match status" value="1"/>
</dbReference>
<protein>
    <recommendedName>
        <fullName evidence="3 9">Chaperone protein DnaK</fullName>
    </recommendedName>
    <alternativeName>
        <fullName evidence="9">HSP70</fullName>
    </alternativeName>
    <alternativeName>
        <fullName evidence="9">Heat shock 70 kDa protein</fullName>
    </alternativeName>
    <alternativeName>
        <fullName evidence="9">Heat shock protein 70</fullName>
    </alternativeName>
</protein>
<evidence type="ECO:0000313" key="14">
    <source>
        <dbReference type="Proteomes" id="UP000199412"/>
    </source>
</evidence>
<feature type="compositionally biased region" description="Low complexity" evidence="12">
    <location>
        <begin position="600"/>
        <end position="614"/>
    </location>
</feature>
<dbReference type="SUPFAM" id="SSF100920">
    <property type="entry name" value="Heat shock protein 70kD (HSP70), peptide-binding domain"/>
    <property type="match status" value="1"/>
</dbReference>
<evidence type="ECO:0000256" key="7">
    <source>
        <dbReference type="ARBA" id="ARBA00023016"/>
    </source>
</evidence>
<feature type="region of interest" description="Disordered" evidence="12">
    <location>
        <begin position="600"/>
        <end position="643"/>
    </location>
</feature>
<reference evidence="13 14" key="1">
    <citation type="submission" date="2016-10" db="EMBL/GenBank/DDBJ databases">
        <authorList>
            <person name="de Groot N.N."/>
        </authorList>
    </citation>
    <scope>NUCLEOTIDE SEQUENCE [LARGE SCALE GENOMIC DNA]</scope>
    <source>
        <strain evidence="13 14">ATCC 700224</strain>
    </source>
</reference>
<dbReference type="SUPFAM" id="SSF53067">
    <property type="entry name" value="Actin-like ATPase domain"/>
    <property type="match status" value="2"/>
</dbReference>
<evidence type="ECO:0000256" key="5">
    <source>
        <dbReference type="ARBA" id="ARBA00022741"/>
    </source>
</evidence>
<keyword evidence="6 9" id="KW-0067">ATP-binding</keyword>
<evidence type="ECO:0000256" key="9">
    <source>
        <dbReference type="HAMAP-Rule" id="MF_00332"/>
    </source>
</evidence>
<dbReference type="Pfam" id="PF00012">
    <property type="entry name" value="HSP70"/>
    <property type="match status" value="1"/>
</dbReference>
<feature type="coiled-coil region" evidence="11">
    <location>
        <begin position="247"/>
        <end position="274"/>
    </location>
</feature>
<comment type="similarity">
    <text evidence="2 9 10">Belongs to the heat shock protein 70 family.</text>
</comment>
<evidence type="ECO:0000256" key="6">
    <source>
        <dbReference type="ARBA" id="ARBA00022840"/>
    </source>
</evidence>
<evidence type="ECO:0000256" key="2">
    <source>
        <dbReference type="ARBA" id="ARBA00007381"/>
    </source>
</evidence>
<dbReference type="PANTHER" id="PTHR19375">
    <property type="entry name" value="HEAT SHOCK PROTEIN 70KDA"/>
    <property type="match status" value="1"/>
</dbReference>
<evidence type="ECO:0000313" key="13">
    <source>
        <dbReference type="EMBL" id="SDE64090.1"/>
    </source>
</evidence>
<dbReference type="NCBIfam" id="NF001413">
    <property type="entry name" value="PRK00290.1"/>
    <property type="match status" value="1"/>
</dbReference>
<dbReference type="FunFam" id="1.20.1270.10:FF:000001">
    <property type="entry name" value="Molecular chaperone DnaK"/>
    <property type="match status" value="1"/>
</dbReference>
<dbReference type="STRING" id="69960.SAMN05421720_109109"/>
<sequence length="643" mass="68796">MSKVIGIDLGTTNSCVAVMDGKDARVIENAEGARTTPSMVAFSDNGERLVGQPAKRQAVTNPENTLFAIKRLIGRRHSDPTVEKDKGLVPYKIVKGDNGDAWVEAQGESYAPSQVSAFILGKMKETAEAHLGEPVTQAVITVPAYFNDSQRQATKDAGKIAGLEVLRIINEPTAAALAYGLDKKHTGTIAVYDLGGGTFDVSVLEIGDGVFEVKSTNGDTFLGGEDFDARVIEYLAAEFKKEQGIDLRQDRLALQRLKEAAEKAKIELSSSMQTEVNLPFITADQSGPKHLNIKLTRAKLEALVDDLVQRTVEPCKKALADAGLKASEIDEVILVGGMTRMPKVQQVVKDFFGREPHKGVNPDEVVAIGAAIQGGVLKGDVKDVLLLDVTPLSLGIETLGGVFTRLIDRNTTIPTRKSQVFSTAEDNQNAVTIRVFQGEREMAADNKMLGQFDLVGIPPAPRGVPQIEVTFDIDPNGIVNVSAKDKATGKEQTIRIQASGGLSDEDIERMVKEAEQNAEADKKRRELVDAQNQADGLIHTTEKTLSEHGEGVPAEDKAKIEGDVAALREAMQGDNLEDIKAKTEALAQSSMKLGEAMYKAQQEAAGAEGAAAGDAAGGDAGKADDGVVDADFEEVDDPNKKTQ</sequence>
<keyword evidence="11" id="KW-0175">Coiled coil</keyword>
<evidence type="ECO:0000256" key="3">
    <source>
        <dbReference type="ARBA" id="ARBA00014415"/>
    </source>
</evidence>
<dbReference type="PRINTS" id="PR00301">
    <property type="entry name" value="HEATSHOCK70"/>
</dbReference>
<gene>
    <name evidence="9" type="primary">dnaK</name>
    <name evidence="13" type="ORF">SAMN05421720_109109</name>
</gene>
<dbReference type="FunFam" id="3.30.420.40:FF:000020">
    <property type="entry name" value="Chaperone protein HscA homolog"/>
    <property type="match status" value="1"/>
</dbReference>
<dbReference type="InterPro" id="IPR018181">
    <property type="entry name" value="Heat_shock_70_CS"/>
</dbReference>
<feature type="coiled-coil region" evidence="11">
    <location>
        <begin position="504"/>
        <end position="540"/>
    </location>
</feature>
<dbReference type="FunFam" id="3.90.640.10:FF:000003">
    <property type="entry name" value="Molecular chaperone DnaK"/>
    <property type="match status" value="1"/>
</dbReference>
<dbReference type="Gene3D" id="1.20.1270.10">
    <property type="match status" value="1"/>
</dbReference>
<evidence type="ECO:0000256" key="4">
    <source>
        <dbReference type="ARBA" id="ARBA00022553"/>
    </source>
</evidence>
<dbReference type="SUPFAM" id="SSF100934">
    <property type="entry name" value="Heat shock protein 70kD (HSP70), C-terminal subdomain"/>
    <property type="match status" value="1"/>
</dbReference>
<dbReference type="Gene3D" id="3.90.640.10">
    <property type="entry name" value="Actin, Chain A, domain 4"/>
    <property type="match status" value="1"/>
</dbReference>
<dbReference type="OrthoDB" id="9766019at2"/>
<dbReference type="NCBIfam" id="TIGR02350">
    <property type="entry name" value="prok_dnaK"/>
    <property type="match status" value="1"/>
</dbReference>
<organism evidence="13 14">
    <name type="scientific">Rhodospira trueperi</name>
    <dbReference type="NCBI Taxonomy" id="69960"/>
    <lineage>
        <taxon>Bacteria</taxon>
        <taxon>Pseudomonadati</taxon>
        <taxon>Pseudomonadota</taxon>
        <taxon>Alphaproteobacteria</taxon>
        <taxon>Rhodospirillales</taxon>
        <taxon>Rhodospirillaceae</taxon>
        <taxon>Rhodospira</taxon>
    </lineage>
</organism>
<proteinExistence type="evidence at transcript level"/>
<accession>A0A1G7EK67</accession>
<dbReference type="Gene3D" id="2.60.34.10">
    <property type="entry name" value="Substrate Binding Domain Of DNAk, Chain A, domain 1"/>
    <property type="match status" value="1"/>
</dbReference>
<feature type="modified residue" description="Phosphothreonine; by autocatalysis" evidence="9">
    <location>
        <position position="198"/>
    </location>
</feature>
<name>A0A1G7EK67_9PROT</name>
<keyword evidence="8 9" id="KW-0143">Chaperone</keyword>
<dbReference type="HAMAP" id="MF_00332">
    <property type="entry name" value="DnaK"/>
    <property type="match status" value="1"/>
</dbReference>
<evidence type="ECO:0000256" key="8">
    <source>
        <dbReference type="ARBA" id="ARBA00023186"/>
    </source>
</evidence>
<dbReference type="InterPro" id="IPR029048">
    <property type="entry name" value="HSP70_C_sf"/>
</dbReference>
<dbReference type="Gene3D" id="3.30.420.40">
    <property type="match status" value="2"/>
</dbReference>
<evidence type="ECO:0000256" key="12">
    <source>
        <dbReference type="SAM" id="MobiDB-lite"/>
    </source>
</evidence>
<dbReference type="RefSeq" id="WP_092786958.1">
    <property type="nucleotide sequence ID" value="NZ_FNAP01000009.1"/>
</dbReference>
<dbReference type="Proteomes" id="UP000199412">
    <property type="component" value="Unassembled WGS sequence"/>
</dbReference>
<dbReference type="CDD" id="cd11733">
    <property type="entry name" value="ASKHA_NBD_HSP70_HSPA9"/>
    <property type="match status" value="1"/>
</dbReference>
<feature type="compositionally biased region" description="Acidic residues" evidence="12">
    <location>
        <begin position="626"/>
        <end position="636"/>
    </location>
</feature>
<dbReference type="GO" id="GO:0005524">
    <property type="term" value="F:ATP binding"/>
    <property type="evidence" value="ECO:0007669"/>
    <property type="project" value="UniProtKB-UniRule"/>
</dbReference>
<dbReference type="InterPro" id="IPR012725">
    <property type="entry name" value="Chaperone_DnaK"/>
</dbReference>
<evidence type="ECO:0000256" key="11">
    <source>
        <dbReference type="SAM" id="Coils"/>
    </source>
</evidence>
<keyword evidence="5 9" id="KW-0547">Nucleotide-binding</keyword>
<dbReference type="FunFam" id="2.60.34.10:FF:000014">
    <property type="entry name" value="Chaperone protein DnaK HSP70"/>
    <property type="match status" value="1"/>
</dbReference>
<dbReference type="GO" id="GO:0140662">
    <property type="term" value="F:ATP-dependent protein folding chaperone"/>
    <property type="evidence" value="ECO:0007669"/>
    <property type="project" value="InterPro"/>
</dbReference>
<comment type="function">
    <text evidence="1 9">Acts as a chaperone.</text>
</comment>
<dbReference type="AlphaFoldDB" id="A0A1G7EK67"/>
<evidence type="ECO:0000256" key="1">
    <source>
        <dbReference type="ARBA" id="ARBA00002290"/>
    </source>
</evidence>
<keyword evidence="4 9" id="KW-0597">Phosphoprotein</keyword>
<keyword evidence="14" id="KW-1185">Reference proteome</keyword>
<dbReference type="GO" id="GO:0051082">
    <property type="term" value="F:unfolded protein binding"/>
    <property type="evidence" value="ECO:0007669"/>
    <property type="project" value="InterPro"/>
</dbReference>
<dbReference type="GO" id="GO:0005737">
    <property type="term" value="C:cytoplasm"/>
    <property type="evidence" value="ECO:0007669"/>
    <property type="project" value="UniProtKB-ARBA"/>
</dbReference>
<dbReference type="InterPro" id="IPR043129">
    <property type="entry name" value="ATPase_NBD"/>
</dbReference>
<dbReference type="FunFam" id="3.30.420.40:FF:000004">
    <property type="entry name" value="Molecular chaperone DnaK"/>
    <property type="match status" value="1"/>
</dbReference>
<comment type="induction">
    <text evidence="9">By stress conditions e.g. heat shock.</text>
</comment>
<dbReference type="InterPro" id="IPR013126">
    <property type="entry name" value="Hsp_70_fam"/>
</dbReference>
<keyword evidence="7 9" id="KW-0346">Stress response</keyword>
<dbReference type="PROSITE" id="PS00297">
    <property type="entry name" value="HSP70_1"/>
    <property type="match status" value="1"/>
</dbReference>
<dbReference type="EMBL" id="FNAP01000009">
    <property type="protein sequence ID" value="SDE64090.1"/>
    <property type="molecule type" value="Genomic_DNA"/>
</dbReference>
<evidence type="ECO:0000256" key="10">
    <source>
        <dbReference type="RuleBase" id="RU003322"/>
    </source>
</evidence>
<dbReference type="NCBIfam" id="NF003520">
    <property type="entry name" value="PRK05183.1"/>
    <property type="match status" value="1"/>
</dbReference>
<dbReference type="InterPro" id="IPR029047">
    <property type="entry name" value="HSP70_peptide-bd_sf"/>
</dbReference>
<dbReference type="PROSITE" id="PS01036">
    <property type="entry name" value="HSP70_3"/>
    <property type="match status" value="1"/>
</dbReference>